<evidence type="ECO:0000256" key="7">
    <source>
        <dbReference type="ARBA" id="ARBA00023242"/>
    </source>
</evidence>
<dbReference type="InParanoid" id="A0A067M6T2"/>
<evidence type="ECO:0000259" key="8">
    <source>
        <dbReference type="PROSITE" id="PS50250"/>
    </source>
</evidence>
<gene>
    <name evidence="9" type="ORF">BOTBODRAFT_36290</name>
</gene>
<dbReference type="OrthoDB" id="29061at2759"/>
<dbReference type="STRING" id="930990.A0A067M6T2"/>
<dbReference type="GO" id="GO:0006511">
    <property type="term" value="P:ubiquitin-dependent protein catabolic process"/>
    <property type="evidence" value="ECO:0007669"/>
    <property type="project" value="TreeGrafter"/>
</dbReference>
<evidence type="ECO:0000256" key="3">
    <source>
        <dbReference type="ARBA" id="ARBA00007084"/>
    </source>
</evidence>
<evidence type="ECO:0000313" key="9">
    <source>
        <dbReference type="EMBL" id="KDQ10390.1"/>
    </source>
</evidence>
<dbReference type="Pfam" id="PF01399">
    <property type="entry name" value="PCI"/>
    <property type="match status" value="1"/>
</dbReference>
<dbReference type="InterPro" id="IPR000717">
    <property type="entry name" value="PCI_dom"/>
</dbReference>
<keyword evidence="10" id="KW-1185">Reference proteome</keyword>
<reference evidence="10" key="1">
    <citation type="journal article" date="2014" name="Proc. Natl. Acad. Sci. U.S.A.">
        <title>Extensive sampling of basidiomycete genomes demonstrates inadequacy of the white-rot/brown-rot paradigm for wood decay fungi.</title>
        <authorList>
            <person name="Riley R."/>
            <person name="Salamov A.A."/>
            <person name="Brown D.W."/>
            <person name="Nagy L.G."/>
            <person name="Floudas D."/>
            <person name="Held B.W."/>
            <person name="Levasseur A."/>
            <person name="Lombard V."/>
            <person name="Morin E."/>
            <person name="Otillar R."/>
            <person name="Lindquist E.A."/>
            <person name="Sun H."/>
            <person name="LaButti K.M."/>
            <person name="Schmutz J."/>
            <person name="Jabbour D."/>
            <person name="Luo H."/>
            <person name="Baker S.E."/>
            <person name="Pisabarro A.G."/>
            <person name="Walton J.D."/>
            <person name="Blanchette R.A."/>
            <person name="Henrissat B."/>
            <person name="Martin F."/>
            <person name="Cullen D."/>
            <person name="Hibbett D.S."/>
            <person name="Grigoriev I.V."/>
        </authorList>
    </citation>
    <scope>NUCLEOTIDE SEQUENCE [LARGE SCALE GENOMIC DNA]</scope>
    <source>
        <strain evidence="10">FD-172 SS1</strain>
    </source>
</reference>
<evidence type="ECO:0000256" key="1">
    <source>
        <dbReference type="ARBA" id="ARBA00004123"/>
    </source>
</evidence>
<organism evidence="9 10">
    <name type="scientific">Botryobasidium botryosum (strain FD-172 SS1)</name>
    <dbReference type="NCBI Taxonomy" id="930990"/>
    <lineage>
        <taxon>Eukaryota</taxon>
        <taxon>Fungi</taxon>
        <taxon>Dikarya</taxon>
        <taxon>Basidiomycota</taxon>
        <taxon>Agaricomycotina</taxon>
        <taxon>Agaricomycetes</taxon>
        <taxon>Cantharellales</taxon>
        <taxon>Botryobasidiaceae</taxon>
        <taxon>Botryobasidium</taxon>
    </lineage>
</organism>
<dbReference type="GO" id="GO:0008180">
    <property type="term" value="C:COP9 signalosome"/>
    <property type="evidence" value="ECO:0007669"/>
    <property type="project" value="UniProtKB-KW"/>
</dbReference>
<dbReference type="InterPro" id="IPR050756">
    <property type="entry name" value="CSN3"/>
</dbReference>
<comment type="subcellular location">
    <subcellularLocation>
        <location evidence="2">Cytoplasm</location>
    </subcellularLocation>
    <subcellularLocation>
        <location evidence="1">Nucleus</location>
    </subcellularLocation>
</comment>
<evidence type="ECO:0000256" key="6">
    <source>
        <dbReference type="ARBA" id="ARBA00022790"/>
    </source>
</evidence>
<evidence type="ECO:0000256" key="2">
    <source>
        <dbReference type="ARBA" id="ARBA00004496"/>
    </source>
</evidence>
<dbReference type="GO" id="GO:0005737">
    <property type="term" value="C:cytoplasm"/>
    <property type="evidence" value="ECO:0007669"/>
    <property type="project" value="UniProtKB-SubCell"/>
</dbReference>
<keyword evidence="5" id="KW-0963">Cytoplasm</keyword>
<proteinExistence type="inferred from homology"/>
<keyword evidence="7" id="KW-0539">Nucleus</keyword>
<evidence type="ECO:0000256" key="4">
    <source>
        <dbReference type="ARBA" id="ARBA00014878"/>
    </source>
</evidence>
<dbReference type="InterPro" id="IPR055089">
    <property type="entry name" value="COP9_N"/>
</dbReference>
<protein>
    <recommendedName>
        <fullName evidence="4">COP9 signalosome complex subunit 3</fullName>
    </recommendedName>
</protein>
<keyword evidence="6" id="KW-0736">Signalosome</keyword>
<evidence type="ECO:0000256" key="5">
    <source>
        <dbReference type="ARBA" id="ARBA00022490"/>
    </source>
</evidence>
<accession>A0A067M6T2</accession>
<dbReference type="HOGENOM" id="CLU_028825_2_1_1"/>
<dbReference type="EMBL" id="KL198068">
    <property type="protein sequence ID" value="KDQ10390.1"/>
    <property type="molecule type" value="Genomic_DNA"/>
</dbReference>
<evidence type="ECO:0000313" key="10">
    <source>
        <dbReference type="Proteomes" id="UP000027195"/>
    </source>
</evidence>
<dbReference type="Proteomes" id="UP000027195">
    <property type="component" value="Unassembled WGS sequence"/>
</dbReference>
<dbReference type="PROSITE" id="PS50250">
    <property type="entry name" value="PCI"/>
    <property type="match status" value="1"/>
</dbReference>
<comment type="similarity">
    <text evidence="3">Belongs to the CSN3 family.</text>
</comment>
<dbReference type="PANTHER" id="PTHR10758:SF1">
    <property type="entry name" value="COP9 SIGNALOSOME COMPLEX SUBUNIT 3"/>
    <property type="match status" value="1"/>
</dbReference>
<dbReference type="AlphaFoldDB" id="A0A067M6T2"/>
<dbReference type="Pfam" id="PF22788">
    <property type="entry name" value="COP9_hel_rpt"/>
    <property type="match status" value="1"/>
</dbReference>
<sequence>MNTHGLLSELLKPKEKASEHLDVLRSVLKQREGGEAVLSGGLEGGEDPLEILNPAINTLGVLFMMSSRLQNQSSPPVRPQLIANFCNVFEPEAARLAPERVTLLARGILRSSVSAKAAIPLLLTLLTRYAPNLSYLTTIHPVFLEACVSSSHFTHALPVLRVPITKIDKSLSDLHYNDNLQYHYYGGVVFAALKKYKEAEEFFEIVVSSPAQVPAALQLEAYKKLVLIQLISHGKLQPVPKYTHALISRALKNNSPYVILTKAYPAPQEVLTALLEKEIQAFAADGNTGLATQAIQRSPRWILKKLTETYLTLSLSEISQVIGISSEAEVRALVLSMIEMREIHASLSPTGTLTFLDDPSANAESVDKLLRDAQELGRSLAELDRELGIGREFLSKALKDGGQSENAGIAFMSEDADIWGSGMPGPHSSAAPNW</sequence>
<name>A0A067M6T2_BOTB1</name>
<dbReference type="PANTHER" id="PTHR10758">
    <property type="entry name" value="26S PROTEASOME NON-ATPASE REGULATORY SUBUNIT 3/COP9 SIGNALOSOME COMPLEX SUBUNIT 3"/>
    <property type="match status" value="1"/>
</dbReference>
<feature type="domain" description="PCI" evidence="8">
    <location>
        <begin position="198"/>
        <end position="361"/>
    </location>
</feature>